<sequence>MNTPAQRGAALAKLHIAKKELAMDDDAYKALLVRHGAPAASPSARELTIKQIDSVLNELISKGWQPRKGKTMEERRQSTASRQRTSKTRIDKIRAIWIQMHRDGFISDGSEAALMAWVRKQTAAKDGQIDALEWLEQTSMANTVLEQLKAWNKRVREQVRPEATQCK</sequence>
<dbReference type="EMBL" id="JAPNOA010000039">
    <property type="protein sequence ID" value="MCY0966154.1"/>
    <property type="molecule type" value="Genomic_DNA"/>
</dbReference>
<evidence type="ECO:0000313" key="2">
    <source>
        <dbReference type="EMBL" id="MCY0966154.1"/>
    </source>
</evidence>
<name>A0A9X3EG81_9GAMM</name>
<gene>
    <name evidence="2" type="ORF">OUO13_13250</name>
</gene>
<feature type="region of interest" description="Disordered" evidence="1">
    <location>
        <begin position="63"/>
        <end position="86"/>
    </location>
</feature>
<dbReference type="Pfam" id="PF06252">
    <property type="entry name" value="GemA"/>
    <property type="match status" value="1"/>
</dbReference>
<evidence type="ECO:0000256" key="1">
    <source>
        <dbReference type="SAM" id="MobiDB-lite"/>
    </source>
</evidence>
<dbReference type="InterPro" id="IPR009363">
    <property type="entry name" value="Phage_Mu_Gp16"/>
</dbReference>
<reference evidence="2" key="1">
    <citation type="submission" date="2022-11" db="EMBL/GenBank/DDBJ databases">
        <title>Parathalassolutuus dongxingensis gen. nov., sp. nov., a novel member of family Oceanospirillaceae isolated from a coastal shrimp pond in Guangxi, China.</title>
        <authorList>
            <person name="Chen H."/>
        </authorList>
    </citation>
    <scope>NUCLEOTIDE SEQUENCE</scope>
    <source>
        <strain evidence="2">G-43</strain>
    </source>
</reference>
<dbReference type="RefSeq" id="WP_283174365.1">
    <property type="nucleotide sequence ID" value="NZ_JAPNOA010000039.1"/>
</dbReference>
<organism evidence="2 3">
    <name type="scientific">Parathalassolituus penaei</name>
    <dbReference type="NCBI Taxonomy" id="2997323"/>
    <lineage>
        <taxon>Bacteria</taxon>
        <taxon>Pseudomonadati</taxon>
        <taxon>Pseudomonadota</taxon>
        <taxon>Gammaproteobacteria</taxon>
        <taxon>Oceanospirillales</taxon>
        <taxon>Oceanospirillaceae</taxon>
        <taxon>Parathalassolituus</taxon>
    </lineage>
</organism>
<evidence type="ECO:0000313" key="3">
    <source>
        <dbReference type="Proteomes" id="UP001150830"/>
    </source>
</evidence>
<proteinExistence type="predicted"/>
<accession>A0A9X3EG81</accession>
<keyword evidence="3" id="KW-1185">Reference proteome</keyword>
<dbReference type="Proteomes" id="UP001150830">
    <property type="component" value="Unassembled WGS sequence"/>
</dbReference>
<protein>
    <submittedName>
        <fullName evidence="2">Regulatory protein GemA</fullName>
    </submittedName>
</protein>
<comment type="caution">
    <text evidence="2">The sequence shown here is derived from an EMBL/GenBank/DDBJ whole genome shotgun (WGS) entry which is preliminary data.</text>
</comment>
<dbReference type="AlphaFoldDB" id="A0A9X3EG81"/>